<dbReference type="WBParaSite" id="ALUE_0001599101-mRNA-1">
    <property type="protein sequence ID" value="ALUE_0001599101-mRNA-1"/>
    <property type="gene ID" value="ALUE_0001599101"/>
</dbReference>
<evidence type="ECO:0000313" key="2">
    <source>
        <dbReference type="WBParaSite" id="ALUE_0001599101-mRNA-1"/>
    </source>
</evidence>
<protein>
    <submittedName>
        <fullName evidence="2">Uncharacterized protein</fullName>
    </submittedName>
</protein>
<organism evidence="1 2">
    <name type="scientific">Ascaris lumbricoides</name>
    <name type="common">Giant roundworm</name>
    <dbReference type="NCBI Taxonomy" id="6252"/>
    <lineage>
        <taxon>Eukaryota</taxon>
        <taxon>Metazoa</taxon>
        <taxon>Ecdysozoa</taxon>
        <taxon>Nematoda</taxon>
        <taxon>Chromadorea</taxon>
        <taxon>Rhabditida</taxon>
        <taxon>Spirurina</taxon>
        <taxon>Ascaridomorpha</taxon>
        <taxon>Ascaridoidea</taxon>
        <taxon>Ascarididae</taxon>
        <taxon>Ascaris</taxon>
    </lineage>
</organism>
<dbReference type="AlphaFoldDB" id="A0A9J2Q0L6"/>
<keyword evidence="1" id="KW-1185">Reference proteome</keyword>
<name>A0A9J2Q0L6_ASCLU</name>
<accession>A0A9J2Q0L6</accession>
<reference evidence="2" key="1">
    <citation type="submission" date="2023-03" db="UniProtKB">
        <authorList>
            <consortium name="WormBaseParasite"/>
        </authorList>
    </citation>
    <scope>IDENTIFICATION</scope>
</reference>
<evidence type="ECO:0000313" key="1">
    <source>
        <dbReference type="Proteomes" id="UP000036681"/>
    </source>
</evidence>
<sequence length="62" mass="7541">MPSAMSYDLQVFLPWEWRQFATKYVTFLCNEICILYFVYPMLRLFIIILYLQILCIANVPQR</sequence>
<proteinExistence type="predicted"/>
<dbReference type="Proteomes" id="UP000036681">
    <property type="component" value="Unplaced"/>
</dbReference>